<dbReference type="NCBIfam" id="TIGR00274">
    <property type="entry name" value="N-acetylmuramic acid 6-phosphate etherase"/>
    <property type="match status" value="1"/>
</dbReference>
<dbReference type="Gene3D" id="3.40.50.10490">
    <property type="entry name" value="Glucose-6-phosphate isomerase like protein, domain 1"/>
    <property type="match status" value="1"/>
</dbReference>
<dbReference type="EC" id="4.2.1.126" evidence="3"/>
<comment type="caution">
    <text evidence="5">The sequence shown here is derived from an EMBL/GenBank/DDBJ whole genome shotgun (WGS) entry which is preliminary data.</text>
</comment>
<feature type="active site" description="Proton donor" evidence="3">
    <location>
        <position position="85"/>
    </location>
</feature>
<accession>A0A2T5RN17</accession>
<dbReference type="InterPro" id="IPR005486">
    <property type="entry name" value="Glucokinase_regulatory_CS"/>
</dbReference>
<comment type="catalytic activity">
    <reaction evidence="3">
        <text>N-acetyl-D-muramate 6-phosphate + H2O = N-acetyl-D-glucosamine 6-phosphate + (R)-lactate</text>
        <dbReference type="Rhea" id="RHEA:26410"/>
        <dbReference type="ChEBI" id="CHEBI:15377"/>
        <dbReference type="ChEBI" id="CHEBI:16004"/>
        <dbReference type="ChEBI" id="CHEBI:57513"/>
        <dbReference type="ChEBI" id="CHEBI:58722"/>
        <dbReference type="EC" id="4.2.1.126"/>
    </reaction>
</comment>
<dbReference type="Proteomes" id="UP000244089">
    <property type="component" value="Unassembled WGS sequence"/>
</dbReference>
<feature type="active site" evidence="3">
    <location>
        <position position="116"/>
    </location>
</feature>
<keyword evidence="2 3" id="KW-0119">Carbohydrate metabolism</keyword>
<organism evidence="5 6">
    <name type="scientific">Halanaerobium saccharolyticum</name>
    <dbReference type="NCBI Taxonomy" id="43595"/>
    <lineage>
        <taxon>Bacteria</taxon>
        <taxon>Bacillati</taxon>
        <taxon>Bacillota</taxon>
        <taxon>Clostridia</taxon>
        <taxon>Halanaerobiales</taxon>
        <taxon>Halanaerobiaceae</taxon>
        <taxon>Halanaerobium</taxon>
    </lineage>
</organism>
<dbReference type="Gene3D" id="1.10.8.1080">
    <property type="match status" value="1"/>
</dbReference>
<reference evidence="5 6" key="1">
    <citation type="submission" date="2018-04" db="EMBL/GenBank/DDBJ databases">
        <title>Subsurface microbial communities from deep shales in Ohio and West Virginia, USA.</title>
        <authorList>
            <person name="Wrighton K."/>
        </authorList>
    </citation>
    <scope>NUCLEOTIDE SEQUENCE [LARGE SCALE GENOMIC DNA]</scope>
    <source>
        <strain evidence="5 6">WC1</strain>
    </source>
</reference>
<dbReference type="NCBIfam" id="NF003915">
    <property type="entry name" value="PRK05441.1"/>
    <property type="match status" value="1"/>
</dbReference>
<evidence type="ECO:0000256" key="2">
    <source>
        <dbReference type="ARBA" id="ARBA00023277"/>
    </source>
</evidence>
<dbReference type="InterPro" id="IPR046348">
    <property type="entry name" value="SIS_dom_sf"/>
</dbReference>
<proteinExistence type="inferred from homology"/>
<evidence type="ECO:0000313" key="6">
    <source>
        <dbReference type="Proteomes" id="UP000244089"/>
    </source>
</evidence>
<dbReference type="GO" id="GO:0016835">
    <property type="term" value="F:carbon-oxygen lyase activity"/>
    <property type="evidence" value="ECO:0007669"/>
    <property type="project" value="UniProtKB-UniRule"/>
</dbReference>
<dbReference type="GO" id="GO:0097367">
    <property type="term" value="F:carbohydrate derivative binding"/>
    <property type="evidence" value="ECO:0007669"/>
    <property type="project" value="InterPro"/>
</dbReference>
<dbReference type="NCBIfam" id="NF009222">
    <property type="entry name" value="PRK12570.1"/>
    <property type="match status" value="1"/>
</dbReference>
<dbReference type="SUPFAM" id="SSF53697">
    <property type="entry name" value="SIS domain"/>
    <property type="match status" value="1"/>
</dbReference>
<evidence type="ECO:0000256" key="3">
    <source>
        <dbReference type="HAMAP-Rule" id="MF_00068"/>
    </source>
</evidence>
<name>A0A2T5RN17_9FIRM</name>
<sequence length="298" mass="32375">MAENMEKRITEQRNPNTYQIDELPTADVLKIINQEDKKVAAAVNKIIPEIQQVIDRIAPRMQKGGRLFYVGAGTSGRLGILDAVECKPTFSVSPERVIGILAGGEKAMFRSQEDIEDNAALGAEKIRSYEISPNDSVVGIAASGKTPFVIGAVEAARKEGAFTAALVCNQDSALAAAAEMEMAVIVGPEVVTGSTRMKAGTAQKMILNMISTTVMIKQGKVYSNLMVDLQPTNDKLRSRAQNIFKIITAAENQIAAEYLKRANYELKEAVIMYEKGVDLKEAQKLLAENDGVLKKVIN</sequence>
<dbReference type="AlphaFoldDB" id="A0A2T5RN17"/>
<protein>
    <recommendedName>
        <fullName evidence="3">N-acetylmuramic acid 6-phosphate etherase</fullName>
        <shortName evidence="3">MurNAc-6-P etherase</shortName>
        <ecNumber evidence="3">4.2.1.126</ecNumber>
    </recommendedName>
    <alternativeName>
        <fullName evidence="3">N-acetylmuramic acid 6-phosphate hydrolase</fullName>
    </alternativeName>
    <alternativeName>
        <fullName evidence="3">N-acetylmuramic acid 6-phosphate lyase</fullName>
    </alternativeName>
</protein>
<comment type="pathway">
    <text evidence="3">Amino-sugar metabolism; N-acetylmuramate degradation.</text>
</comment>
<comment type="miscellaneous">
    <text evidence="3">A lyase-type mechanism (elimination/hydration) is suggested for the cleavage of the lactyl ether bond of MurNAc 6-phosphate, with the formation of an alpha,beta-unsaturated aldehyde intermediate with (E)-stereochemistry, followed by the syn addition of water to give product.</text>
</comment>
<dbReference type="PROSITE" id="PS01272">
    <property type="entry name" value="GCKR"/>
    <property type="match status" value="1"/>
</dbReference>
<dbReference type="GO" id="GO:0009254">
    <property type="term" value="P:peptidoglycan turnover"/>
    <property type="evidence" value="ECO:0007669"/>
    <property type="project" value="TreeGrafter"/>
</dbReference>
<comment type="function">
    <text evidence="3">Specifically catalyzes the cleavage of the D-lactyl ether substituent of MurNAc 6-phosphate, producing GlcNAc 6-phosphate and D-lactate.</text>
</comment>
<gene>
    <name evidence="3" type="primary">murQ</name>
    <name evidence="5" type="ORF">C8C76_10643</name>
</gene>
<evidence type="ECO:0000313" key="5">
    <source>
        <dbReference type="EMBL" id="PTW00887.1"/>
    </source>
</evidence>
<comment type="subunit">
    <text evidence="3">Homodimer.</text>
</comment>
<dbReference type="PANTHER" id="PTHR10088">
    <property type="entry name" value="GLUCOKINASE REGULATORY PROTEIN"/>
    <property type="match status" value="1"/>
</dbReference>
<dbReference type="InterPro" id="IPR040190">
    <property type="entry name" value="MURQ/GCKR"/>
</dbReference>
<evidence type="ECO:0000259" key="4">
    <source>
        <dbReference type="PROSITE" id="PS51464"/>
    </source>
</evidence>
<dbReference type="UniPathway" id="UPA00342"/>
<feature type="domain" description="SIS" evidence="4">
    <location>
        <begin position="57"/>
        <end position="220"/>
    </location>
</feature>
<evidence type="ECO:0000256" key="1">
    <source>
        <dbReference type="ARBA" id="ARBA00023239"/>
    </source>
</evidence>
<dbReference type="PANTHER" id="PTHR10088:SF4">
    <property type="entry name" value="GLUCOKINASE REGULATORY PROTEIN"/>
    <property type="match status" value="1"/>
</dbReference>
<dbReference type="GO" id="GO:0097173">
    <property type="term" value="P:N-acetylmuramic acid catabolic process"/>
    <property type="evidence" value="ECO:0007669"/>
    <property type="project" value="UniProtKB-UniPathway"/>
</dbReference>
<comment type="similarity">
    <text evidence="3">Belongs to the GCKR-like family. MurNAc-6-P etherase subfamily.</text>
</comment>
<dbReference type="EMBL" id="QAXS01000006">
    <property type="protein sequence ID" value="PTW00887.1"/>
    <property type="molecule type" value="Genomic_DNA"/>
</dbReference>
<dbReference type="RefSeq" id="WP_108138820.1">
    <property type="nucleotide sequence ID" value="NZ_QAXS01000006.1"/>
</dbReference>
<keyword evidence="1 3" id="KW-0456">Lyase</keyword>
<dbReference type="HAMAP" id="MF_00068">
    <property type="entry name" value="MurQ"/>
    <property type="match status" value="1"/>
</dbReference>
<dbReference type="GO" id="GO:0016803">
    <property type="term" value="F:ether hydrolase activity"/>
    <property type="evidence" value="ECO:0007669"/>
    <property type="project" value="TreeGrafter"/>
</dbReference>
<dbReference type="GO" id="GO:0046348">
    <property type="term" value="P:amino sugar catabolic process"/>
    <property type="evidence" value="ECO:0007669"/>
    <property type="project" value="InterPro"/>
</dbReference>
<dbReference type="CDD" id="cd05007">
    <property type="entry name" value="SIS_Etherase"/>
    <property type="match status" value="1"/>
</dbReference>
<dbReference type="InterPro" id="IPR001347">
    <property type="entry name" value="SIS_dom"/>
</dbReference>
<dbReference type="OrthoDB" id="9813395at2"/>
<dbReference type="PROSITE" id="PS51464">
    <property type="entry name" value="SIS"/>
    <property type="match status" value="1"/>
</dbReference>
<dbReference type="FunFam" id="3.40.50.10490:FF:000014">
    <property type="entry name" value="N-acetylmuramic acid 6-phosphate etherase"/>
    <property type="match status" value="1"/>
</dbReference>
<dbReference type="Pfam" id="PF22645">
    <property type="entry name" value="GKRP_SIS_N"/>
    <property type="match status" value="1"/>
</dbReference>
<dbReference type="InterPro" id="IPR005488">
    <property type="entry name" value="Etherase_MurQ"/>
</dbReference>